<dbReference type="SUPFAM" id="SSF56176">
    <property type="entry name" value="FAD-binding/transporter-associated domain-like"/>
    <property type="match status" value="1"/>
</dbReference>
<dbReference type="InterPro" id="IPR016171">
    <property type="entry name" value="Vanillyl_alc_oxidase_C-sub2"/>
</dbReference>
<sequence length="465" mass="49739">MPDDILPCDADLIARLSSMLPPAALLTGAAIDPRYQEDRRARFSAPPRLVIRPSSTAELSAALAACNDARQRLVIQGGRTGLSGAHRIQPAEAVLSLERMTGLDAPDPESRTIVAGSGVPLQRVQDAADGANLMFGVDIGSRGTATVGGIIATNAGGNRVIRYGMTRAQVAGLEVVLADGSVLSCMRGLEKDNSGYDLKQLFVGSEGTLGVVTRALLTLHAKPQFETNALLAMPSVEAAMALLQGLRSRLGETLSAFEFMTEDIYHGAASEAGVSDPLTTAGPIYVLAEIQSQQGQEAATDPFMESLSDAIENGLVLDAVIANSMREFLSLWEIRDSCADYVRRQEGVANGDISVPVGRIPDFLDESRRRLLKIDPASRFLTFGHLADGNLHYVFCTTRKEEAVACLMNLVSDFSGSISAEHGIGLDKKHWLPLARSAAEIETMKRLKIALDPNNILNSGRIFDP</sequence>
<evidence type="ECO:0000256" key="3">
    <source>
        <dbReference type="ARBA" id="ARBA00022827"/>
    </source>
</evidence>
<evidence type="ECO:0000256" key="2">
    <source>
        <dbReference type="ARBA" id="ARBA00022630"/>
    </source>
</evidence>
<dbReference type="Gene3D" id="3.30.70.2190">
    <property type="match status" value="1"/>
</dbReference>
<dbReference type="Gene3D" id="3.30.70.2740">
    <property type="match status" value="1"/>
</dbReference>
<dbReference type="InterPro" id="IPR016169">
    <property type="entry name" value="FAD-bd_PCMH_sub2"/>
</dbReference>
<proteinExistence type="inferred from homology"/>
<dbReference type="InterPro" id="IPR006094">
    <property type="entry name" value="Oxid_FAD_bind_N"/>
</dbReference>
<dbReference type="RefSeq" id="WP_260277869.1">
    <property type="nucleotide sequence ID" value="NZ_JANAVZ010000008.1"/>
</dbReference>
<dbReference type="Gene3D" id="3.30.465.10">
    <property type="match status" value="1"/>
</dbReference>
<name>A0ABT2KBP6_9RHOB</name>
<protein>
    <submittedName>
        <fullName evidence="5">FAD-binding oxidoreductase</fullName>
    </submittedName>
</protein>
<keyword evidence="2" id="KW-0285">Flavoprotein</keyword>
<evidence type="ECO:0000313" key="5">
    <source>
        <dbReference type="EMBL" id="MCT4333963.1"/>
    </source>
</evidence>
<dbReference type="Pfam" id="PF01565">
    <property type="entry name" value="FAD_binding_4"/>
    <property type="match status" value="1"/>
</dbReference>
<comment type="similarity">
    <text evidence="1">Belongs to the FAD-binding oxidoreductase/transferase type 4 family.</text>
</comment>
<dbReference type="InterPro" id="IPR016164">
    <property type="entry name" value="FAD-linked_Oxase-like_C"/>
</dbReference>
<evidence type="ECO:0000313" key="6">
    <source>
        <dbReference type="Proteomes" id="UP001320702"/>
    </source>
</evidence>
<dbReference type="Gene3D" id="3.30.43.10">
    <property type="entry name" value="Uridine Diphospho-n-acetylenolpyruvylglucosamine Reductase, domain 2"/>
    <property type="match status" value="1"/>
</dbReference>
<evidence type="ECO:0000259" key="4">
    <source>
        <dbReference type="PROSITE" id="PS51387"/>
    </source>
</evidence>
<evidence type="ECO:0000256" key="1">
    <source>
        <dbReference type="ARBA" id="ARBA00008000"/>
    </source>
</evidence>
<dbReference type="PANTHER" id="PTHR43716">
    <property type="entry name" value="D-2-HYDROXYGLUTARATE DEHYDROGENASE, MITOCHONDRIAL"/>
    <property type="match status" value="1"/>
</dbReference>
<dbReference type="PANTHER" id="PTHR43716:SF2">
    <property type="entry name" value="BLL6224 PROTEIN"/>
    <property type="match status" value="1"/>
</dbReference>
<dbReference type="EMBL" id="JANAVZ010000008">
    <property type="protein sequence ID" value="MCT4333963.1"/>
    <property type="molecule type" value="Genomic_DNA"/>
</dbReference>
<dbReference type="InterPro" id="IPR036318">
    <property type="entry name" value="FAD-bd_PCMH-like_sf"/>
</dbReference>
<keyword evidence="3" id="KW-0274">FAD</keyword>
<dbReference type="InterPro" id="IPR051264">
    <property type="entry name" value="FAD-oxidored/transferase_4"/>
</dbReference>
<dbReference type="InterPro" id="IPR016166">
    <property type="entry name" value="FAD-bd_PCMH"/>
</dbReference>
<dbReference type="PROSITE" id="PS51387">
    <property type="entry name" value="FAD_PCMH"/>
    <property type="match status" value="1"/>
</dbReference>
<keyword evidence="6" id="KW-1185">Reference proteome</keyword>
<reference evidence="5 6" key="1">
    <citation type="submission" date="2022-04" db="EMBL/GenBank/DDBJ databases">
        <title>Paracoccus sp. YLB-12 draft genome sequence.</title>
        <authorList>
            <person name="Yu L."/>
        </authorList>
    </citation>
    <scope>NUCLEOTIDE SEQUENCE [LARGE SCALE GENOMIC DNA]</scope>
    <source>
        <strain evidence="5 6">YLB-12</strain>
    </source>
</reference>
<feature type="domain" description="FAD-binding PCMH-type" evidence="4">
    <location>
        <begin position="43"/>
        <end position="222"/>
    </location>
</feature>
<comment type="caution">
    <text evidence="5">The sequence shown here is derived from an EMBL/GenBank/DDBJ whole genome shotgun (WGS) entry which is preliminary data.</text>
</comment>
<dbReference type="Proteomes" id="UP001320702">
    <property type="component" value="Unassembled WGS sequence"/>
</dbReference>
<organism evidence="5 6">
    <name type="scientific">Paracoccus maritimus</name>
    <dbReference type="NCBI Taxonomy" id="2933292"/>
    <lineage>
        <taxon>Bacteria</taxon>
        <taxon>Pseudomonadati</taxon>
        <taxon>Pseudomonadota</taxon>
        <taxon>Alphaproteobacteria</taxon>
        <taxon>Rhodobacterales</taxon>
        <taxon>Paracoccaceae</taxon>
        <taxon>Paracoccus</taxon>
    </lineage>
</organism>
<dbReference type="InterPro" id="IPR016167">
    <property type="entry name" value="FAD-bd_PCMH_sub1"/>
</dbReference>
<gene>
    <name evidence="5" type="ORF">MU516_13940</name>
</gene>
<dbReference type="InterPro" id="IPR004113">
    <property type="entry name" value="FAD-bd_oxidored_4_C"/>
</dbReference>
<dbReference type="SUPFAM" id="SSF55103">
    <property type="entry name" value="FAD-linked oxidases, C-terminal domain"/>
    <property type="match status" value="1"/>
</dbReference>
<accession>A0ABT2KBP6</accession>
<dbReference type="Gene3D" id="1.10.45.10">
    <property type="entry name" value="Vanillyl-alcohol Oxidase, Chain A, domain 4"/>
    <property type="match status" value="1"/>
</dbReference>
<dbReference type="Pfam" id="PF02913">
    <property type="entry name" value="FAD-oxidase_C"/>
    <property type="match status" value="1"/>
</dbReference>